<reference evidence="2 3" key="1">
    <citation type="journal article" date="2018" name="Front. Plant Sci.">
        <title>Red Clover (Trifolium pratense) and Zigzag Clover (T. medium) - A Picture of Genomic Similarities and Differences.</title>
        <authorList>
            <person name="Dluhosova J."/>
            <person name="Istvanek J."/>
            <person name="Nedelnik J."/>
            <person name="Repkova J."/>
        </authorList>
    </citation>
    <scope>NUCLEOTIDE SEQUENCE [LARGE SCALE GENOMIC DNA]</scope>
    <source>
        <strain evidence="3">cv. 10/8</strain>
        <tissue evidence="2">Leaf</tissue>
    </source>
</reference>
<feature type="non-terminal residue" evidence="2">
    <location>
        <position position="1"/>
    </location>
</feature>
<proteinExistence type="predicted"/>
<sequence>VYSFLNQDGISLHFPIRDAIGGLTNGGTVTYAFLFLARLLEKINTLTIKQIVQEGKWRGIFLILEKLRQFGLGGLYFQQLKEKINEEREKVEQLAEEEAESEFIV</sequence>
<comment type="caution">
    <text evidence="2">The sequence shown here is derived from an EMBL/GenBank/DDBJ whole genome shotgun (WGS) entry which is preliminary data.</text>
</comment>
<evidence type="ECO:0000313" key="3">
    <source>
        <dbReference type="Proteomes" id="UP000265520"/>
    </source>
</evidence>
<keyword evidence="1" id="KW-1133">Transmembrane helix</keyword>
<dbReference type="AlphaFoldDB" id="A0A392R955"/>
<dbReference type="Proteomes" id="UP000265520">
    <property type="component" value="Unassembled WGS sequence"/>
</dbReference>
<keyword evidence="3" id="KW-1185">Reference proteome</keyword>
<protein>
    <submittedName>
        <fullName evidence="2">Uncharacterized protein</fullName>
    </submittedName>
</protein>
<evidence type="ECO:0000313" key="2">
    <source>
        <dbReference type="EMBL" id="MCI32789.1"/>
    </source>
</evidence>
<evidence type="ECO:0000256" key="1">
    <source>
        <dbReference type="SAM" id="Phobius"/>
    </source>
</evidence>
<organism evidence="2 3">
    <name type="scientific">Trifolium medium</name>
    <dbReference type="NCBI Taxonomy" id="97028"/>
    <lineage>
        <taxon>Eukaryota</taxon>
        <taxon>Viridiplantae</taxon>
        <taxon>Streptophyta</taxon>
        <taxon>Embryophyta</taxon>
        <taxon>Tracheophyta</taxon>
        <taxon>Spermatophyta</taxon>
        <taxon>Magnoliopsida</taxon>
        <taxon>eudicotyledons</taxon>
        <taxon>Gunneridae</taxon>
        <taxon>Pentapetalae</taxon>
        <taxon>rosids</taxon>
        <taxon>fabids</taxon>
        <taxon>Fabales</taxon>
        <taxon>Fabaceae</taxon>
        <taxon>Papilionoideae</taxon>
        <taxon>50 kb inversion clade</taxon>
        <taxon>NPAAA clade</taxon>
        <taxon>Hologalegina</taxon>
        <taxon>IRL clade</taxon>
        <taxon>Trifolieae</taxon>
        <taxon>Trifolium</taxon>
    </lineage>
</organism>
<name>A0A392R955_9FABA</name>
<dbReference type="EMBL" id="LXQA010198716">
    <property type="protein sequence ID" value="MCI32789.1"/>
    <property type="molecule type" value="Genomic_DNA"/>
</dbReference>
<accession>A0A392R955</accession>
<feature type="non-terminal residue" evidence="2">
    <location>
        <position position="105"/>
    </location>
</feature>
<keyword evidence="1" id="KW-0472">Membrane</keyword>
<feature type="transmembrane region" description="Helical" evidence="1">
    <location>
        <begin position="20"/>
        <end position="40"/>
    </location>
</feature>
<keyword evidence="1" id="KW-0812">Transmembrane</keyword>